<dbReference type="HOGENOM" id="CLU_1284377_0_0_1"/>
<protein>
    <submittedName>
        <fullName evidence="2 3">Uncharacterized protein</fullName>
    </submittedName>
</protein>
<evidence type="ECO:0000313" key="3">
    <source>
        <dbReference type="EnsemblMetazoa" id="CapteP206259"/>
    </source>
</evidence>
<feature type="coiled-coil region" evidence="1">
    <location>
        <begin position="30"/>
        <end position="167"/>
    </location>
</feature>
<dbReference type="InterPro" id="IPR038827">
    <property type="entry name" value="CCDC152"/>
</dbReference>
<dbReference type="EMBL" id="KB306204">
    <property type="protein sequence ID" value="ELU00078.1"/>
    <property type="molecule type" value="Genomic_DNA"/>
</dbReference>
<reference evidence="3" key="3">
    <citation type="submission" date="2015-06" db="UniProtKB">
        <authorList>
            <consortium name="EnsemblMetazoa"/>
        </authorList>
    </citation>
    <scope>IDENTIFICATION</scope>
</reference>
<organism evidence="2">
    <name type="scientific">Capitella teleta</name>
    <name type="common">Polychaete worm</name>
    <dbReference type="NCBI Taxonomy" id="283909"/>
    <lineage>
        <taxon>Eukaryota</taxon>
        <taxon>Metazoa</taxon>
        <taxon>Spiralia</taxon>
        <taxon>Lophotrochozoa</taxon>
        <taxon>Annelida</taxon>
        <taxon>Polychaeta</taxon>
        <taxon>Sedentaria</taxon>
        <taxon>Scolecida</taxon>
        <taxon>Capitellidae</taxon>
        <taxon>Capitella</taxon>
    </lineage>
</organism>
<keyword evidence="1" id="KW-0175">Coiled coil</keyword>
<dbReference type="Proteomes" id="UP000014760">
    <property type="component" value="Unassembled WGS sequence"/>
</dbReference>
<gene>
    <name evidence="2" type="ORF">CAPTEDRAFT_206259</name>
</gene>
<evidence type="ECO:0000256" key="1">
    <source>
        <dbReference type="SAM" id="Coils"/>
    </source>
</evidence>
<proteinExistence type="predicted"/>
<keyword evidence="4" id="KW-1185">Reference proteome</keyword>
<evidence type="ECO:0000313" key="2">
    <source>
        <dbReference type="EMBL" id="ELU00078.1"/>
    </source>
</evidence>
<dbReference type="PANTHER" id="PTHR35253">
    <property type="entry name" value="COILED-COIL DOMAIN-CONTAINING PROTEIN 152"/>
    <property type="match status" value="1"/>
</dbReference>
<dbReference type="EMBL" id="AMQN01009782">
    <property type="status" value="NOT_ANNOTATED_CDS"/>
    <property type="molecule type" value="Genomic_DNA"/>
</dbReference>
<reference evidence="2 4" key="2">
    <citation type="journal article" date="2013" name="Nature">
        <title>Insights into bilaterian evolution from three spiralian genomes.</title>
        <authorList>
            <person name="Simakov O."/>
            <person name="Marletaz F."/>
            <person name="Cho S.J."/>
            <person name="Edsinger-Gonzales E."/>
            <person name="Havlak P."/>
            <person name="Hellsten U."/>
            <person name="Kuo D.H."/>
            <person name="Larsson T."/>
            <person name="Lv J."/>
            <person name="Arendt D."/>
            <person name="Savage R."/>
            <person name="Osoegawa K."/>
            <person name="de Jong P."/>
            <person name="Grimwood J."/>
            <person name="Chapman J.A."/>
            <person name="Shapiro H."/>
            <person name="Aerts A."/>
            <person name="Otillar R.P."/>
            <person name="Terry A.Y."/>
            <person name="Boore J.L."/>
            <person name="Grigoriev I.V."/>
            <person name="Lindberg D.R."/>
            <person name="Seaver E.C."/>
            <person name="Weisblat D.A."/>
            <person name="Putnam N.H."/>
            <person name="Rokhsar D.S."/>
        </authorList>
    </citation>
    <scope>NUCLEOTIDE SEQUENCE</scope>
    <source>
        <strain evidence="2 4">I ESC-2004</strain>
    </source>
</reference>
<sequence length="215" mass="25977">MSSDNQVDVQNLIKEFNQWEKLWIELWREKNASQDELEASKKEVLELKKKEKVHQQEIKDMRNKFRNIQKALHHSCDREDEYEVLQKRAELMKGEMSTLREKHNGEISELHKKMEEVTQVHKVQIESMKGTMLMEADEQRQTHEEEMQKKQVEYEQLQEKFKTFEREKQSELFSLRMEYESKFTKLQKQAAKIPQSNAMSTINQDIFRKVIADRD</sequence>
<dbReference type="OrthoDB" id="10053382at2759"/>
<dbReference type="AlphaFoldDB" id="R7U2G2"/>
<dbReference type="EnsemblMetazoa" id="CapteT206259">
    <property type="protein sequence ID" value="CapteP206259"/>
    <property type="gene ID" value="CapteG206259"/>
</dbReference>
<name>R7U2G2_CAPTE</name>
<reference evidence="4" key="1">
    <citation type="submission" date="2012-12" db="EMBL/GenBank/DDBJ databases">
        <authorList>
            <person name="Hellsten U."/>
            <person name="Grimwood J."/>
            <person name="Chapman J.A."/>
            <person name="Shapiro H."/>
            <person name="Aerts A."/>
            <person name="Otillar R.P."/>
            <person name="Terry A.Y."/>
            <person name="Boore J.L."/>
            <person name="Simakov O."/>
            <person name="Marletaz F."/>
            <person name="Cho S.-J."/>
            <person name="Edsinger-Gonzales E."/>
            <person name="Havlak P."/>
            <person name="Kuo D.-H."/>
            <person name="Larsson T."/>
            <person name="Lv J."/>
            <person name="Arendt D."/>
            <person name="Savage R."/>
            <person name="Osoegawa K."/>
            <person name="de Jong P."/>
            <person name="Lindberg D.R."/>
            <person name="Seaver E.C."/>
            <person name="Weisblat D.A."/>
            <person name="Putnam N.H."/>
            <person name="Grigoriev I.V."/>
            <person name="Rokhsar D.S."/>
        </authorList>
    </citation>
    <scope>NUCLEOTIDE SEQUENCE</scope>
    <source>
        <strain evidence="4">I ESC-2004</strain>
    </source>
</reference>
<accession>R7U2G2</accession>
<evidence type="ECO:0000313" key="4">
    <source>
        <dbReference type="Proteomes" id="UP000014760"/>
    </source>
</evidence>
<dbReference type="OMA" id="FSQIEKX"/>
<dbReference type="PANTHER" id="PTHR35253:SF1">
    <property type="entry name" value="COILED-COIL DOMAIN-CONTAINING PROTEIN 152"/>
    <property type="match status" value="1"/>
</dbReference>